<dbReference type="GO" id="GO:0004316">
    <property type="term" value="F:3-oxoacyl-[acyl-carrier-protein] reductase (NADPH) activity"/>
    <property type="evidence" value="ECO:0007669"/>
    <property type="project" value="UniProtKB-EC"/>
</dbReference>
<feature type="domain" description="Ketoreductase" evidence="2">
    <location>
        <begin position="220"/>
        <end position="397"/>
    </location>
</feature>
<dbReference type="eggNOG" id="COG1028">
    <property type="taxonomic scope" value="Bacteria"/>
</dbReference>
<comment type="similarity">
    <text evidence="1">Belongs to the short-chain dehydrogenases/reductases (SDR) family.</text>
</comment>
<dbReference type="FunFam" id="3.40.50.720:FF:000338">
    <property type="entry name" value="3-oxoacyl-ACP reductase FabG"/>
    <property type="match status" value="1"/>
</dbReference>
<dbReference type="OrthoDB" id="9804774at2"/>
<dbReference type="InterPro" id="IPR057326">
    <property type="entry name" value="KR_dom"/>
</dbReference>
<dbReference type="RefSeq" id="WP_064610420.1">
    <property type="nucleotide sequence ID" value="NZ_LXHB01000038.1"/>
</dbReference>
<reference evidence="3 4" key="1">
    <citation type="journal article" date="2016" name="Genome Biol. Evol.">
        <title>Comparative Genomic Analyses of the Moraxella catarrhalis Serosensitive and Seroresistant Lineages Demonstrate Their Independent Evolution.</title>
        <authorList>
            <person name="Earl J.P."/>
            <person name="de Vries S.P."/>
            <person name="Ahmed A."/>
            <person name="Powell E."/>
            <person name="Schultz M.P."/>
            <person name="Hermans P.W."/>
            <person name="Hill D.J."/>
            <person name="Zhou Z."/>
            <person name="Constantinidou C.I."/>
            <person name="Hu F.Z."/>
            <person name="Bootsma H.J."/>
            <person name="Ehrlich G.D."/>
        </authorList>
    </citation>
    <scope>NUCLEOTIDE SEQUENCE [LARGE SCALE GENOMIC DNA]</scope>
    <source>
        <strain evidence="3 4">Z7542</strain>
    </source>
</reference>
<name>A0A198UQ42_MORCA</name>
<dbReference type="PRINTS" id="PR00080">
    <property type="entry name" value="SDRFAMILY"/>
</dbReference>
<dbReference type="PANTHER" id="PTHR42760">
    <property type="entry name" value="SHORT-CHAIN DEHYDROGENASES/REDUCTASES FAMILY MEMBER"/>
    <property type="match status" value="1"/>
</dbReference>
<protein>
    <submittedName>
        <fullName evidence="3">3-oxoacyl-acyl-carrier protein reductase</fullName>
        <ecNumber evidence="3">1.1.1.100</ecNumber>
    </submittedName>
</protein>
<comment type="caution">
    <text evidence="3">The sequence shown here is derived from an EMBL/GenBank/DDBJ whole genome shotgun (WGS) entry which is preliminary data.</text>
</comment>
<dbReference type="InterPro" id="IPR002347">
    <property type="entry name" value="SDR_fam"/>
</dbReference>
<keyword evidence="3" id="KW-0560">Oxidoreductase</keyword>
<dbReference type="EC" id="1.1.1.100" evidence="3"/>
<dbReference type="PRINTS" id="PR00081">
    <property type="entry name" value="GDHRDH"/>
</dbReference>
<evidence type="ECO:0000313" key="3">
    <source>
        <dbReference type="EMBL" id="OAU98476.1"/>
    </source>
</evidence>
<dbReference type="Proteomes" id="UP000078228">
    <property type="component" value="Unassembled WGS sequence"/>
</dbReference>
<evidence type="ECO:0000256" key="1">
    <source>
        <dbReference type="ARBA" id="ARBA00006484"/>
    </source>
</evidence>
<dbReference type="PANTHER" id="PTHR42760:SF78">
    <property type="entry name" value="3-OXOACYL-[ACYL-CARRIER-PROTEIN] REDUCTASE [NADH]"/>
    <property type="match status" value="1"/>
</dbReference>
<dbReference type="Pfam" id="PF13561">
    <property type="entry name" value="adh_short_C2"/>
    <property type="match status" value="1"/>
</dbReference>
<evidence type="ECO:0000259" key="2">
    <source>
        <dbReference type="SMART" id="SM00822"/>
    </source>
</evidence>
<evidence type="ECO:0000313" key="4">
    <source>
        <dbReference type="Proteomes" id="UP000078228"/>
    </source>
</evidence>
<dbReference type="InterPro" id="IPR036291">
    <property type="entry name" value="NAD(P)-bd_dom_sf"/>
</dbReference>
<dbReference type="NCBIfam" id="NF006110">
    <property type="entry name" value="PRK08261.1"/>
    <property type="match status" value="1"/>
</dbReference>
<dbReference type="AlphaFoldDB" id="A0A198UQ42"/>
<organism evidence="3 4">
    <name type="scientific">Moraxella catarrhalis</name>
    <name type="common">Branhamella catarrhalis</name>
    <dbReference type="NCBI Taxonomy" id="480"/>
    <lineage>
        <taxon>Bacteria</taxon>
        <taxon>Pseudomonadati</taxon>
        <taxon>Pseudomonadota</taxon>
        <taxon>Gammaproteobacteria</taxon>
        <taxon>Moraxellales</taxon>
        <taxon>Moraxellaceae</taxon>
        <taxon>Moraxella</taxon>
    </lineage>
</organism>
<dbReference type="EMBL" id="LXHC01000001">
    <property type="protein sequence ID" value="OAU98476.1"/>
    <property type="molecule type" value="Genomic_DNA"/>
</dbReference>
<dbReference type="Gene3D" id="3.40.50.720">
    <property type="entry name" value="NAD(P)-binding Rossmann-like Domain"/>
    <property type="match status" value="2"/>
</dbReference>
<dbReference type="PROSITE" id="PS00061">
    <property type="entry name" value="ADH_SHORT"/>
    <property type="match status" value="1"/>
</dbReference>
<proteinExistence type="inferred from homology"/>
<accession>A0A198UQ42</accession>
<dbReference type="SUPFAM" id="SSF51735">
    <property type="entry name" value="NAD(P)-binding Rossmann-fold domains"/>
    <property type="match status" value="1"/>
</dbReference>
<dbReference type="PATRIC" id="fig|480.237.peg.1693"/>
<sequence>MSDRYGELVQSPLGKKVAKNLGLPMPMKLDRYESGQPVVRGEVALGVASGEDTAVQSALAEILGGYEAKVNTDATFTNLKTTSLSDRLKDDNARFKVAIFDATNIKSTDELKQVYDFFHPIARRIKASGRVLVIARPDCCTGDDIGFSLAQRAVLGFVKSIAKEFKRGITAQVIYVQKGAESELAHTLEFFMSAKSAYVSGQPIYLTKALAQTEESLQGKKILVTGASRGIGQAIAEVLARDGAKVYCLDVPASLANLQKVAGQIGGHALPLDITAEDAGEQIVRACGALDGVVHNAGVTRDKTLAKMTEDKWNLVMNINLGAIHRVNDYLINHNGLSDAARIVCVSSISGIAGNLGQSNYAMSKAGVIGLVEATAKVFEDSARTINAVAPGFIETKMTGQIPFAIREAGRRMNSMSQGGEPVDVAETIAWLLSPKAGGLNGNVVRVCGQSVLGA</sequence>
<dbReference type="SMART" id="SM00822">
    <property type="entry name" value="PKS_KR"/>
    <property type="match status" value="1"/>
</dbReference>
<keyword evidence="4" id="KW-1185">Reference proteome</keyword>
<dbReference type="InterPro" id="IPR020904">
    <property type="entry name" value="Sc_DH/Rdtase_CS"/>
</dbReference>
<gene>
    <name evidence="3" type="ORF">AO384_0060</name>
</gene>